<accession>A0A2G2XCG6</accession>
<dbReference type="AlphaFoldDB" id="A0A2G2XCG6"/>
<proteinExistence type="predicted"/>
<comment type="caution">
    <text evidence="1">The sequence shown here is derived from an EMBL/GenBank/DDBJ whole genome shotgun (WGS) entry which is preliminary data.</text>
</comment>
<reference evidence="1 2" key="1">
    <citation type="journal article" date="2017" name="Genome Biol.">
        <title>New reference genome sequences of hot pepper reveal the massive evolution of plant disease-resistance genes by retroduplication.</title>
        <authorList>
            <person name="Kim S."/>
            <person name="Park J."/>
            <person name="Yeom S.I."/>
            <person name="Kim Y.M."/>
            <person name="Seo E."/>
            <person name="Kim K.T."/>
            <person name="Kim M.S."/>
            <person name="Lee J.M."/>
            <person name="Cheong K."/>
            <person name="Shin H.S."/>
            <person name="Kim S.B."/>
            <person name="Han K."/>
            <person name="Lee J."/>
            <person name="Park M."/>
            <person name="Lee H.A."/>
            <person name="Lee H.Y."/>
            <person name="Lee Y."/>
            <person name="Oh S."/>
            <person name="Lee J.H."/>
            <person name="Choi E."/>
            <person name="Choi E."/>
            <person name="Lee S.E."/>
            <person name="Jeon J."/>
            <person name="Kim H."/>
            <person name="Choi G."/>
            <person name="Song H."/>
            <person name="Lee J."/>
            <person name="Lee S.C."/>
            <person name="Kwon J.K."/>
            <person name="Lee H.Y."/>
            <person name="Koo N."/>
            <person name="Hong Y."/>
            <person name="Kim R.W."/>
            <person name="Kang W.H."/>
            <person name="Huh J.H."/>
            <person name="Kang B.C."/>
            <person name="Yang T.J."/>
            <person name="Lee Y.H."/>
            <person name="Bennetzen J.L."/>
            <person name="Choi D."/>
        </authorList>
    </citation>
    <scope>NUCLEOTIDE SEQUENCE [LARGE SCALE GENOMIC DNA]</scope>
    <source>
        <strain evidence="2">cv. PBC81</strain>
    </source>
</reference>
<gene>
    <name evidence="1" type="ORF">CQW23_03663</name>
</gene>
<evidence type="ECO:0000313" key="1">
    <source>
        <dbReference type="EMBL" id="PHT55177.1"/>
    </source>
</evidence>
<reference evidence="2" key="2">
    <citation type="journal article" date="2017" name="J. Anim. Genet.">
        <title>Multiple reference genome sequences of hot pepper reveal the massive evolution of plant disease resistance genes by retroduplication.</title>
        <authorList>
            <person name="Kim S."/>
            <person name="Park J."/>
            <person name="Yeom S.-I."/>
            <person name="Kim Y.-M."/>
            <person name="Seo E."/>
            <person name="Kim K.-T."/>
            <person name="Kim M.-S."/>
            <person name="Lee J.M."/>
            <person name="Cheong K."/>
            <person name="Shin H.-S."/>
            <person name="Kim S.-B."/>
            <person name="Han K."/>
            <person name="Lee J."/>
            <person name="Park M."/>
            <person name="Lee H.-A."/>
            <person name="Lee H.-Y."/>
            <person name="Lee Y."/>
            <person name="Oh S."/>
            <person name="Lee J.H."/>
            <person name="Choi E."/>
            <person name="Choi E."/>
            <person name="Lee S.E."/>
            <person name="Jeon J."/>
            <person name="Kim H."/>
            <person name="Choi G."/>
            <person name="Song H."/>
            <person name="Lee J."/>
            <person name="Lee S.-C."/>
            <person name="Kwon J.-K."/>
            <person name="Lee H.-Y."/>
            <person name="Koo N."/>
            <person name="Hong Y."/>
            <person name="Kim R.W."/>
            <person name="Kang W.-H."/>
            <person name="Huh J.H."/>
            <person name="Kang B.-C."/>
            <person name="Yang T.-J."/>
            <person name="Lee Y.-H."/>
            <person name="Bennetzen J.L."/>
            <person name="Choi D."/>
        </authorList>
    </citation>
    <scope>NUCLEOTIDE SEQUENCE [LARGE SCALE GENOMIC DNA]</scope>
    <source>
        <strain evidence="2">cv. PBC81</strain>
    </source>
</reference>
<keyword evidence="2" id="KW-1185">Reference proteome</keyword>
<protein>
    <submittedName>
        <fullName evidence="1">Uncharacterized protein</fullName>
    </submittedName>
</protein>
<dbReference type="EMBL" id="MLFT02000002">
    <property type="protein sequence ID" value="PHT55177.1"/>
    <property type="molecule type" value="Genomic_DNA"/>
</dbReference>
<name>A0A2G2XCG6_CAPBA</name>
<sequence>MKTEEECRKREEIQLLIIKTSFLHAKAKEQRRKREEIQSLKYVNADDNNKWDKMKKIEVVKEPNDVNICYILGGSTSLKYMDAYGNNKRERMKKIEVVKESDEENVHCYSHCGSCRNCLSSAGGLLAGPSGITDVRPLVNGWSLEERSILSGKNGEETTEILKNPILRLPFISTRGGIPNKKMIKGFLYGYKTG</sequence>
<dbReference type="Proteomes" id="UP000224567">
    <property type="component" value="Unassembled WGS sequence"/>
</dbReference>
<evidence type="ECO:0000313" key="2">
    <source>
        <dbReference type="Proteomes" id="UP000224567"/>
    </source>
</evidence>
<organism evidence="1 2">
    <name type="scientific">Capsicum baccatum</name>
    <name type="common">Peruvian pepper</name>
    <dbReference type="NCBI Taxonomy" id="33114"/>
    <lineage>
        <taxon>Eukaryota</taxon>
        <taxon>Viridiplantae</taxon>
        <taxon>Streptophyta</taxon>
        <taxon>Embryophyta</taxon>
        <taxon>Tracheophyta</taxon>
        <taxon>Spermatophyta</taxon>
        <taxon>Magnoliopsida</taxon>
        <taxon>eudicotyledons</taxon>
        <taxon>Gunneridae</taxon>
        <taxon>Pentapetalae</taxon>
        <taxon>asterids</taxon>
        <taxon>lamiids</taxon>
        <taxon>Solanales</taxon>
        <taxon>Solanaceae</taxon>
        <taxon>Solanoideae</taxon>
        <taxon>Capsiceae</taxon>
        <taxon>Capsicum</taxon>
    </lineage>
</organism>
<dbReference type="OrthoDB" id="667358at2759"/>